<dbReference type="EMBL" id="AMQN01012120">
    <property type="status" value="NOT_ANNOTATED_CDS"/>
    <property type="molecule type" value="Genomic_DNA"/>
</dbReference>
<feature type="transmembrane region" description="Helical" evidence="8">
    <location>
        <begin position="163"/>
        <end position="185"/>
    </location>
</feature>
<sequence>MTEMTTAMDQLVTDLYDYNYDFDFDNFNKAMELFDFADNFNIYCKPILIIICFIGNGLSLVVLNSKDFKDFPQKHLLTIIALLDISVAIIFGRNYLSLYVVPKGTSVDMLVHDVSPAVCKSYLYFLYLTTHLSAWTIVLLTLERFFVTWFPLRFRDILSSKRTLLVWVVMALTFILIELPLVFIIDYYPEGHSVFTCDFISPTWSKMWDYLDLVLMCIGPFLILTVLDSLIIYKLHANKREMSAMNSSGSKSNDDKLRGLTAMMLSICLVFIFTTTPLAIYNIGSKSWFASDDILVMATDFKQFTILDNLYVLNHSVNFIFYFAVGPRFREAFLNVFCGCMRRNHLQGSQQTASTGLSKNQSIKK</sequence>
<feature type="domain" description="G-protein coupled receptors family 1 profile" evidence="9">
    <location>
        <begin position="55"/>
        <end position="322"/>
    </location>
</feature>
<dbReference type="PROSITE" id="PS50262">
    <property type="entry name" value="G_PROTEIN_RECEP_F1_2"/>
    <property type="match status" value="1"/>
</dbReference>
<gene>
    <name evidence="10" type="ORF">CAPTEDRAFT_208374</name>
</gene>
<dbReference type="InterPro" id="IPR000276">
    <property type="entry name" value="GPCR_Rhodpsn"/>
</dbReference>
<protein>
    <recommendedName>
        <fullName evidence="9">G-protein coupled receptors family 1 profile domain-containing protein</fullName>
    </recommendedName>
</protein>
<evidence type="ECO:0000313" key="12">
    <source>
        <dbReference type="Proteomes" id="UP000014760"/>
    </source>
</evidence>
<dbReference type="CDD" id="cd14978">
    <property type="entry name" value="7tmA_FMRFamide_R-like"/>
    <property type="match status" value="1"/>
</dbReference>
<feature type="transmembrane region" description="Helical" evidence="8">
    <location>
        <begin position="213"/>
        <end position="236"/>
    </location>
</feature>
<accession>R7TUV1</accession>
<dbReference type="Pfam" id="PF00001">
    <property type="entry name" value="7tm_1"/>
    <property type="match status" value="1"/>
</dbReference>
<keyword evidence="5 8" id="KW-0472">Membrane</keyword>
<dbReference type="PANTHER" id="PTHR24243">
    <property type="entry name" value="G-PROTEIN COUPLED RECEPTOR"/>
    <property type="match status" value="1"/>
</dbReference>
<proteinExistence type="predicted"/>
<dbReference type="EnsemblMetazoa" id="CapteT208374">
    <property type="protein sequence ID" value="CapteP208374"/>
    <property type="gene ID" value="CapteG208374"/>
</dbReference>
<evidence type="ECO:0000256" key="1">
    <source>
        <dbReference type="ARBA" id="ARBA00004141"/>
    </source>
</evidence>
<evidence type="ECO:0000256" key="3">
    <source>
        <dbReference type="ARBA" id="ARBA00022989"/>
    </source>
</evidence>
<keyword evidence="4" id="KW-0297">G-protein coupled receptor</keyword>
<keyword evidence="2 8" id="KW-0812">Transmembrane</keyword>
<name>R7TUV1_CAPTE</name>
<dbReference type="PANTHER" id="PTHR24243:SF230">
    <property type="entry name" value="G-PROTEIN COUPLED RECEPTORS FAMILY 1 PROFILE DOMAIN-CONTAINING PROTEIN"/>
    <property type="match status" value="1"/>
</dbReference>
<evidence type="ECO:0000256" key="2">
    <source>
        <dbReference type="ARBA" id="ARBA00022692"/>
    </source>
</evidence>
<evidence type="ECO:0000313" key="10">
    <source>
        <dbReference type="EMBL" id="ELT94790.1"/>
    </source>
</evidence>
<feature type="transmembrane region" description="Helical" evidence="8">
    <location>
        <begin position="121"/>
        <end position="142"/>
    </location>
</feature>
<feature type="transmembrane region" description="Helical" evidence="8">
    <location>
        <begin position="257"/>
        <end position="284"/>
    </location>
</feature>
<evidence type="ECO:0000256" key="6">
    <source>
        <dbReference type="ARBA" id="ARBA00023170"/>
    </source>
</evidence>
<evidence type="ECO:0000256" key="5">
    <source>
        <dbReference type="ARBA" id="ARBA00023136"/>
    </source>
</evidence>
<dbReference type="SUPFAM" id="SSF81321">
    <property type="entry name" value="Family A G protein-coupled receptor-like"/>
    <property type="match status" value="1"/>
</dbReference>
<dbReference type="InterPro" id="IPR017452">
    <property type="entry name" value="GPCR_Rhodpsn_7TM"/>
</dbReference>
<keyword evidence="3 8" id="KW-1133">Transmembrane helix</keyword>
<reference evidence="11" key="3">
    <citation type="submission" date="2015-06" db="UniProtKB">
        <authorList>
            <consortium name="EnsemblMetazoa"/>
        </authorList>
    </citation>
    <scope>IDENTIFICATION</scope>
</reference>
<evidence type="ECO:0000256" key="8">
    <source>
        <dbReference type="SAM" id="Phobius"/>
    </source>
</evidence>
<dbReference type="GO" id="GO:0005886">
    <property type="term" value="C:plasma membrane"/>
    <property type="evidence" value="ECO:0007669"/>
    <property type="project" value="TreeGrafter"/>
</dbReference>
<dbReference type="AlphaFoldDB" id="R7TUV1"/>
<feature type="transmembrane region" description="Helical" evidence="8">
    <location>
        <begin position="75"/>
        <end position="101"/>
    </location>
</feature>
<dbReference type="OMA" id="CVFHICA"/>
<dbReference type="Gene3D" id="1.20.1070.10">
    <property type="entry name" value="Rhodopsin 7-helix transmembrane proteins"/>
    <property type="match status" value="1"/>
</dbReference>
<keyword evidence="6" id="KW-0675">Receptor</keyword>
<reference evidence="10 12" key="2">
    <citation type="journal article" date="2013" name="Nature">
        <title>Insights into bilaterian evolution from three spiralian genomes.</title>
        <authorList>
            <person name="Simakov O."/>
            <person name="Marletaz F."/>
            <person name="Cho S.J."/>
            <person name="Edsinger-Gonzales E."/>
            <person name="Havlak P."/>
            <person name="Hellsten U."/>
            <person name="Kuo D.H."/>
            <person name="Larsson T."/>
            <person name="Lv J."/>
            <person name="Arendt D."/>
            <person name="Savage R."/>
            <person name="Osoegawa K."/>
            <person name="de Jong P."/>
            <person name="Grimwood J."/>
            <person name="Chapman J.A."/>
            <person name="Shapiro H."/>
            <person name="Aerts A."/>
            <person name="Otillar R.P."/>
            <person name="Terry A.Y."/>
            <person name="Boore J.L."/>
            <person name="Grigoriev I.V."/>
            <person name="Lindberg D.R."/>
            <person name="Seaver E.C."/>
            <person name="Weisblat D.A."/>
            <person name="Putnam N.H."/>
            <person name="Rokhsar D.S."/>
        </authorList>
    </citation>
    <scope>NUCLEOTIDE SEQUENCE</scope>
    <source>
        <strain evidence="10 12">I ESC-2004</strain>
    </source>
</reference>
<dbReference type="GO" id="GO:0004930">
    <property type="term" value="F:G protein-coupled receptor activity"/>
    <property type="evidence" value="ECO:0007669"/>
    <property type="project" value="UniProtKB-KW"/>
</dbReference>
<evidence type="ECO:0000256" key="7">
    <source>
        <dbReference type="ARBA" id="ARBA00023224"/>
    </source>
</evidence>
<dbReference type="EMBL" id="KB309310">
    <property type="protein sequence ID" value="ELT94790.1"/>
    <property type="molecule type" value="Genomic_DNA"/>
</dbReference>
<keyword evidence="7" id="KW-0807">Transducer</keyword>
<keyword evidence="12" id="KW-1185">Reference proteome</keyword>
<dbReference type="HOGENOM" id="CLU_009579_24_0_1"/>
<feature type="transmembrane region" description="Helical" evidence="8">
    <location>
        <begin position="304"/>
        <end position="325"/>
    </location>
</feature>
<dbReference type="STRING" id="283909.R7TUV1"/>
<feature type="transmembrane region" description="Helical" evidence="8">
    <location>
        <begin position="40"/>
        <end position="63"/>
    </location>
</feature>
<organism evidence="10">
    <name type="scientific">Capitella teleta</name>
    <name type="common">Polychaete worm</name>
    <dbReference type="NCBI Taxonomy" id="283909"/>
    <lineage>
        <taxon>Eukaryota</taxon>
        <taxon>Metazoa</taxon>
        <taxon>Spiralia</taxon>
        <taxon>Lophotrochozoa</taxon>
        <taxon>Annelida</taxon>
        <taxon>Polychaeta</taxon>
        <taxon>Sedentaria</taxon>
        <taxon>Scolecida</taxon>
        <taxon>Capitellidae</taxon>
        <taxon>Capitella</taxon>
    </lineage>
</organism>
<dbReference type="OrthoDB" id="9990906at2759"/>
<evidence type="ECO:0000259" key="9">
    <source>
        <dbReference type="PROSITE" id="PS50262"/>
    </source>
</evidence>
<comment type="subcellular location">
    <subcellularLocation>
        <location evidence="1">Membrane</location>
        <topology evidence="1">Multi-pass membrane protein</topology>
    </subcellularLocation>
</comment>
<dbReference type="Proteomes" id="UP000014760">
    <property type="component" value="Unassembled WGS sequence"/>
</dbReference>
<evidence type="ECO:0000256" key="4">
    <source>
        <dbReference type="ARBA" id="ARBA00023040"/>
    </source>
</evidence>
<reference evidence="12" key="1">
    <citation type="submission" date="2012-12" db="EMBL/GenBank/DDBJ databases">
        <authorList>
            <person name="Hellsten U."/>
            <person name="Grimwood J."/>
            <person name="Chapman J.A."/>
            <person name="Shapiro H."/>
            <person name="Aerts A."/>
            <person name="Otillar R.P."/>
            <person name="Terry A.Y."/>
            <person name="Boore J.L."/>
            <person name="Simakov O."/>
            <person name="Marletaz F."/>
            <person name="Cho S.-J."/>
            <person name="Edsinger-Gonzales E."/>
            <person name="Havlak P."/>
            <person name="Kuo D.-H."/>
            <person name="Larsson T."/>
            <person name="Lv J."/>
            <person name="Arendt D."/>
            <person name="Savage R."/>
            <person name="Osoegawa K."/>
            <person name="de Jong P."/>
            <person name="Lindberg D.R."/>
            <person name="Seaver E.C."/>
            <person name="Weisblat D.A."/>
            <person name="Putnam N.H."/>
            <person name="Grigoriev I.V."/>
            <person name="Rokhsar D.S."/>
        </authorList>
    </citation>
    <scope>NUCLEOTIDE SEQUENCE</scope>
    <source>
        <strain evidence="12">I ESC-2004</strain>
    </source>
</reference>
<evidence type="ECO:0000313" key="11">
    <source>
        <dbReference type="EnsemblMetazoa" id="CapteP208374"/>
    </source>
</evidence>